<dbReference type="InterPro" id="IPR050229">
    <property type="entry name" value="GlpE_sulfurtransferase"/>
</dbReference>
<dbReference type="CDD" id="cd00158">
    <property type="entry name" value="RHOD"/>
    <property type="match status" value="1"/>
</dbReference>
<evidence type="ECO:0000313" key="3">
    <source>
        <dbReference type="Proteomes" id="UP000052012"/>
    </source>
</evidence>
<dbReference type="PANTHER" id="PTHR43031:SF18">
    <property type="entry name" value="RHODANESE-RELATED SULFURTRANSFERASES"/>
    <property type="match status" value="1"/>
</dbReference>
<dbReference type="PANTHER" id="PTHR43031">
    <property type="entry name" value="FAD-DEPENDENT OXIDOREDUCTASE"/>
    <property type="match status" value="1"/>
</dbReference>
<keyword evidence="3" id="KW-1185">Reference proteome</keyword>
<protein>
    <recommendedName>
        <fullName evidence="1">Rhodanese domain-containing protein</fullName>
    </recommendedName>
</protein>
<feature type="domain" description="Rhodanese" evidence="1">
    <location>
        <begin position="18"/>
        <end position="103"/>
    </location>
</feature>
<dbReference type="AlphaFoldDB" id="A0A0R2AN13"/>
<dbReference type="PATRIC" id="fig|1423781.4.peg.210"/>
<dbReference type="PROSITE" id="PS50206">
    <property type="entry name" value="RHODANESE_3"/>
    <property type="match status" value="1"/>
</dbReference>
<dbReference type="Pfam" id="PF00581">
    <property type="entry name" value="Rhodanese"/>
    <property type="match status" value="1"/>
</dbReference>
<dbReference type="EMBL" id="AYYQ01000031">
    <property type="protein sequence ID" value="KRM68090.1"/>
    <property type="molecule type" value="Genomic_DNA"/>
</dbReference>
<comment type="caution">
    <text evidence="2">The sequence shown here is derived from an EMBL/GenBank/DDBJ whole genome shotgun (WGS) entry which is preliminary data.</text>
</comment>
<evidence type="ECO:0000259" key="1">
    <source>
        <dbReference type="PROSITE" id="PS50206"/>
    </source>
</evidence>
<reference evidence="2 3" key="1">
    <citation type="journal article" date="2015" name="Genome Announc.">
        <title>Expanding the biotechnology potential of lactobacilli through comparative genomics of 213 strains and associated genera.</title>
        <authorList>
            <person name="Sun Z."/>
            <person name="Harris H.M."/>
            <person name="McCann A."/>
            <person name="Guo C."/>
            <person name="Argimon S."/>
            <person name="Zhang W."/>
            <person name="Yang X."/>
            <person name="Jeffery I.B."/>
            <person name="Cooney J.C."/>
            <person name="Kagawa T.F."/>
            <person name="Liu W."/>
            <person name="Song Y."/>
            <person name="Salvetti E."/>
            <person name="Wrobel A."/>
            <person name="Rasinkangas P."/>
            <person name="Parkhill J."/>
            <person name="Rea M.C."/>
            <person name="O'Sullivan O."/>
            <person name="Ritari J."/>
            <person name="Douillard F.P."/>
            <person name="Paul Ross R."/>
            <person name="Yang R."/>
            <person name="Briner A.E."/>
            <person name="Felis G.E."/>
            <person name="de Vos W.M."/>
            <person name="Barrangou R."/>
            <person name="Klaenhammer T.R."/>
            <person name="Caufield P.W."/>
            <person name="Cui Y."/>
            <person name="Zhang H."/>
            <person name="O'Toole P.W."/>
        </authorList>
    </citation>
    <scope>NUCLEOTIDE SEQUENCE [LARGE SCALE GENOMIC DNA]</scope>
    <source>
        <strain evidence="2 3">DSM 23829</strain>
    </source>
</reference>
<name>A0A0R2AN13_9LACO</name>
<dbReference type="SMART" id="SM00450">
    <property type="entry name" value="RHOD"/>
    <property type="match status" value="1"/>
</dbReference>
<sequence length="107" mass="12513">MRVKQFAKFITEEEFKNGSRRAQIIDLREKKDFNAGHILGARNLPYSTMKTFYSNIRKDLPVYLYDQGSNISIRTAIFLHKNGFDNISILKNGYRNWNGKTKKSATY</sequence>
<dbReference type="Proteomes" id="UP000052012">
    <property type="component" value="Unassembled WGS sequence"/>
</dbReference>
<proteinExistence type="predicted"/>
<dbReference type="Gene3D" id="3.40.250.10">
    <property type="entry name" value="Rhodanese-like domain"/>
    <property type="match status" value="1"/>
</dbReference>
<evidence type="ECO:0000313" key="2">
    <source>
        <dbReference type="EMBL" id="KRM68090.1"/>
    </source>
</evidence>
<organism evidence="2 3">
    <name type="scientific">Apilactobacillus ozensis DSM 23829 = JCM 17196</name>
    <dbReference type="NCBI Taxonomy" id="1423781"/>
    <lineage>
        <taxon>Bacteria</taxon>
        <taxon>Bacillati</taxon>
        <taxon>Bacillota</taxon>
        <taxon>Bacilli</taxon>
        <taxon>Lactobacillales</taxon>
        <taxon>Lactobacillaceae</taxon>
        <taxon>Apilactobacillus</taxon>
    </lineage>
</organism>
<accession>A0A0R2AN13</accession>
<gene>
    <name evidence="2" type="ORF">FD06_GL000208</name>
</gene>
<dbReference type="InterPro" id="IPR036873">
    <property type="entry name" value="Rhodanese-like_dom_sf"/>
</dbReference>
<dbReference type="InterPro" id="IPR001763">
    <property type="entry name" value="Rhodanese-like_dom"/>
</dbReference>
<dbReference type="SUPFAM" id="SSF52821">
    <property type="entry name" value="Rhodanese/Cell cycle control phosphatase"/>
    <property type="match status" value="1"/>
</dbReference>
<dbReference type="STRING" id="1423781.FD06_GL000208"/>